<proteinExistence type="predicted"/>
<dbReference type="PANTHER" id="PTHR16295:SF10">
    <property type="entry name" value="EXPRESSED PROTEIN"/>
    <property type="match status" value="1"/>
</dbReference>
<accession>A0A8T3ARX7</accession>
<protein>
    <recommendedName>
        <fullName evidence="5">TRAF-type domain-containing protein</fullName>
    </recommendedName>
</protein>
<feature type="transmembrane region" description="Helical" evidence="2">
    <location>
        <begin position="356"/>
        <end position="374"/>
    </location>
</feature>
<keyword evidence="2" id="KW-1133">Transmembrane helix</keyword>
<evidence type="ECO:0000256" key="2">
    <source>
        <dbReference type="SAM" id="Phobius"/>
    </source>
</evidence>
<dbReference type="GO" id="GO:0008270">
    <property type="term" value="F:zinc ion binding"/>
    <property type="evidence" value="ECO:0007669"/>
    <property type="project" value="UniProtKB-KW"/>
</dbReference>
<organism evidence="3 4">
    <name type="scientific">Dendrobium nobile</name>
    <name type="common">Orchid</name>
    <dbReference type="NCBI Taxonomy" id="94219"/>
    <lineage>
        <taxon>Eukaryota</taxon>
        <taxon>Viridiplantae</taxon>
        <taxon>Streptophyta</taxon>
        <taxon>Embryophyta</taxon>
        <taxon>Tracheophyta</taxon>
        <taxon>Spermatophyta</taxon>
        <taxon>Magnoliopsida</taxon>
        <taxon>Liliopsida</taxon>
        <taxon>Asparagales</taxon>
        <taxon>Orchidaceae</taxon>
        <taxon>Epidendroideae</taxon>
        <taxon>Malaxideae</taxon>
        <taxon>Dendrobiinae</taxon>
        <taxon>Dendrobium</taxon>
    </lineage>
</organism>
<gene>
    <name evidence="3" type="ORF">KFK09_019359</name>
</gene>
<dbReference type="EMBL" id="JAGYWB010000014">
    <property type="protein sequence ID" value="KAI0498472.1"/>
    <property type="molecule type" value="Genomic_DNA"/>
</dbReference>
<evidence type="ECO:0000256" key="1">
    <source>
        <dbReference type="SAM" id="MobiDB-lite"/>
    </source>
</evidence>
<sequence>MRRVRGWAGKVVGGGMGLGRRWGELPWAGGKSKGRGVWLYTACASQYCSMMMTLDNSDHVICPVMENLLISGTVSSCMHKMGSNSSQGKSGFWPPKISKLWAALSQPAVQLFRPNPCCPEEFPSPRIPAKENLDSSQGKSGFWPPKISKLWAALSQPAVQLFRPNPCCPEEFPSEKGIPTINIQLHDAHCSRNLKKCSICGEIVPIKLADEHFQESHAPIDCSLCSETIEREGWSIHQDEKCPKRIATCEFCEFPLPASDLLEHQEVCGNRTELCHNCNKYIRLRQLITHEFYCQAHSNGVTESSGSGNEPVVDSEGIRRRQINNSDGSVRRNEENEPGEEAGRRRRTRGSSKRRIMYTIAFAGFAMLIGSIFLSRRG</sequence>
<feature type="region of interest" description="Disordered" evidence="1">
    <location>
        <begin position="299"/>
        <end position="350"/>
    </location>
</feature>
<keyword evidence="4" id="KW-1185">Reference proteome</keyword>
<dbReference type="InterPro" id="IPR013083">
    <property type="entry name" value="Znf_RING/FYVE/PHD"/>
</dbReference>
<evidence type="ECO:0000313" key="3">
    <source>
        <dbReference type="EMBL" id="KAI0498472.1"/>
    </source>
</evidence>
<dbReference type="Gene3D" id="3.30.40.10">
    <property type="entry name" value="Zinc/RING finger domain, C3HC4 (zinc finger)"/>
    <property type="match status" value="2"/>
</dbReference>
<evidence type="ECO:0000313" key="4">
    <source>
        <dbReference type="Proteomes" id="UP000829196"/>
    </source>
</evidence>
<dbReference type="Proteomes" id="UP000829196">
    <property type="component" value="Unassembled WGS sequence"/>
</dbReference>
<dbReference type="OrthoDB" id="193703at2759"/>
<dbReference type="PANTHER" id="PTHR16295">
    <property type="entry name" value="TRAF-TYPE ZINC FINGER PROTEIN-RELATED"/>
    <property type="match status" value="1"/>
</dbReference>
<evidence type="ECO:0008006" key="5">
    <source>
        <dbReference type="Google" id="ProtNLM"/>
    </source>
</evidence>
<dbReference type="GO" id="GO:0005739">
    <property type="term" value="C:mitochondrion"/>
    <property type="evidence" value="ECO:0007669"/>
    <property type="project" value="TreeGrafter"/>
</dbReference>
<dbReference type="AlphaFoldDB" id="A0A8T3ARX7"/>
<keyword evidence="2" id="KW-0812">Transmembrane</keyword>
<feature type="compositionally biased region" description="Polar residues" evidence="1">
    <location>
        <begin position="299"/>
        <end position="308"/>
    </location>
</feature>
<comment type="caution">
    <text evidence="3">The sequence shown here is derived from an EMBL/GenBank/DDBJ whole genome shotgun (WGS) entry which is preliminary data.</text>
</comment>
<keyword evidence="2" id="KW-0472">Membrane</keyword>
<name>A0A8T3ARX7_DENNO</name>
<reference evidence="3" key="1">
    <citation type="journal article" date="2022" name="Front. Genet.">
        <title>Chromosome-Scale Assembly of the Dendrobium nobile Genome Provides Insights Into the Molecular Mechanism of the Biosynthesis of the Medicinal Active Ingredient of Dendrobium.</title>
        <authorList>
            <person name="Xu Q."/>
            <person name="Niu S.-C."/>
            <person name="Li K.-L."/>
            <person name="Zheng P.-J."/>
            <person name="Zhang X.-J."/>
            <person name="Jia Y."/>
            <person name="Liu Y."/>
            <person name="Niu Y.-X."/>
            <person name="Yu L.-H."/>
            <person name="Chen D.-F."/>
            <person name="Zhang G.-Q."/>
        </authorList>
    </citation>
    <scope>NUCLEOTIDE SEQUENCE</scope>
    <source>
        <tissue evidence="3">Leaf</tissue>
    </source>
</reference>
<dbReference type="InterPro" id="IPR051986">
    <property type="entry name" value="Innate_Immune_Apopt_Reg"/>
</dbReference>